<name>A0A976RRY9_9LACO</name>
<sequence>MDRNEIEEAYEAKRAQRKPLAQINQTDETSFKINGYQYQLVANEGEAFDLEALRAAYNTIFSKYDYILGDIGYGQLRLTGFYADDKNVNPATRIGAVGDFLVEYCNFGAPYFILHNLEAKPVKPVRRKTNRTGRAVTNKRSRSRKNNRAKNAFVEEKITRRKPPIAKRNATVITESKGTGKRHFKIRQKQK</sequence>
<feature type="compositionally biased region" description="Basic residues" evidence="1">
    <location>
        <begin position="125"/>
        <end position="148"/>
    </location>
</feature>
<dbReference type="Gene3D" id="3.50.4.20">
    <property type="match status" value="1"/>
</dbReference>
<evidence type="ECO:0000313" key="2">
    <source>
        <dbReference type="EMBL" id="UQS86763.1"/>
    </source>
</evidence>
<dbReference type="EMBL" id="CP093361">
    <property type="protein sequence ID" value="UQS86763.1"/>
    <property type="molecule type" value="Genomic_DNA"/>
</dbReference>
<proteinExistence type="predicted"/>
<feature type="region of interest" description="Disordered" evidence="1">
    <location>
        <begin position="125"/>
        <end position="150"/>
    </location>
</feature>
<dbReference type="Pfam" id="PF06265">
    <property type="entry name" value="YutD-like"/>
    <property type="match status" value="1"/>
</dbReference>
<accession>A0A976RRY9</accession>
<dbReference type="InterPro" id="IPR038141">
    <property type="entry name" value="YutD-like_sf"/>
</dbReference>
<protein>
    <submittedName>
        <fullName evidence="2">YutD family protein</fullName>
    </submittedName>
</protein>
<dbReference type="Proteomes" id="UP000831181">
    <property type="component" value="Chromosome"/>
</dbReference>
<dbReference type="InterPro" id="IPR009370">
    <property type="entry name" value="YutD-like"/>
</dbReference>
<gene>
    <name evidence="2" type="ORF">MOO44_07805</name>
</gene>
<keyword evidence="3" id="KW-1185">Reference proteome</keyword>
<evidence type="ECO:0000313" key="3">
    <source>
        <dbReference type="Proteomes" id="UP000831181"/>
    </source>
</evidence>
<dbReference type="KEGG" id="lbe:MOO44_07805"/>
<dbReference type="AlphaFoldDB" id="A0A976RRY9"/>
<dbReference type="RefSeq" id="WP_260116566.1">
    <property type="nucleotide sequence ID" value="NZ_CP093361.1"/>
</dbReference>
<evidence type="ECO:0000256" key="1">
    <source>
        <dbReference type="SAM" id="MobiDB-lite"/>
    </source>
</evidence>
<organism evidence="2 3">
    <name type="scientific">Nicoliella spurrieriana</name>
    <dbReference type="NCBI Taxonomy" id="2925830"/>
    <lineage>
        <taxon>Bacteria</taxon>
        <taxon>Bacillati</taxon>
        <taxon>Bacillota</taxon>
        <taxon>Bacilli</taxon>
        <taxon>Lactobacillales</taxon>
        <taxon>Lactobacillaceae</taxon>
        <taxon>Nicoliella</taxon>
    </lineage>
</organism>
<reference evidence="2" key="1">
    <citation type="journal article" date="2022" name="Int. J. Syst. Evol. Microbiol.">
        <title>Apilactobacillus apisilvae sp. nov., Nicolia spurrieriana gen. nov. sp. nov., Bombilactobacillus folatiphilus sp. nov. and Bombilactobacillus thymidiniphilus sp. nov., four new lactic acid bacterial isolates from stingless bees Tetragonula carbonaria and Austroplebeia australis.</title>
        <authorList>
            <person name="Oliphant S.A."/>
            <person name="Watson-Haigh N.S."/>
            <person name="Sumby K.M."/>
            <person name="Gardner J."/>
            <person name="Groom S."/>
            <person name="Jiranek V."/>
        </authorList>
    </citation>
    <scope>NUCLEOTIDE SEQUENCE</scope>
    <source>
        <strain evidence="2">SGEP1_A5</strain>
    </source>
</reference>